<accession>A0A443KCK8</accession>
<keyword evidence="1" id="KW-0812">Transmembrane</keyword>
<dbReference type="AlphaFoldDB" id="A0A443KCK8"/>
<organism evidence="2 3">
    <name type="scientific">Paenirhodobacter populi</name>
    <dbReference type="NCBI Taxonomy" id="2306993"/>
    <lineage>
        <taxon>Bacteria</taxon>
        <taxon>Pseudomonadati</taxon>
        <taxon>Pseudomonadota</taxon>
        <taxon>Alphaproteobacteria</taxon>
        <taxon>Rhodobacterales</taxon>
        <taxon>Rhodobacter group</taxon>
        <taxon>Paenirhodobacter</taxon>
    </lineage>
</organism>
<proteinExistence type="predicted"/>
<comment type="caution">
    <text evidence="2">The sequence shown here is derived from an EMBL/GenBank/DDBJ whole genome shotgun (WGS) entry which is preliminary data.</text>
</comment>
<evidence type="ECO:0000313" key="3">
    <source>
        <dbReference type="Proteomes" id="UP000284451"/>
    </source>
</evidence>
<keyword evidence="1" id="KW-1133">Transmembrane helix</keyword>
<sequence length="164" mass="16807">MVNMEGTIGAAFGMLGCVIAVAGFYLGQTKDHPQPAILLYDRADIAAQAKPFVEAGQDPIAVFDAAVSTAADQGFIVIDKALGVAGPASASLKLVDFVAVGGSVGKAAADPASIEQMISQRTVLPGTVPAKPSRPQSISEEAEIVRQFMSNRNGAPAPTPAQEE</sequence>
<name>A0A443KCK8_9RHOB</name>
<protein>
    <submittedName>
        <fullName evidence="2">Uncharacterized protein</fullName>
    </submittedName>
</protein>
<keyword evidence="1" id="KW-0472">Membrane</keyword>
<dbReference type="EMBL" id="SAUY01000015">
    <property type="protein sequence ID" value="RWR30547.1"/>
    <property type="molecule type" value="Genomic_DNA"/>
</dbReference>
<dbReference type="RefSeq" id="WP_128232753.1">
    <property type="nucleotide sequence ID" value="NZ_SAUY01000015.1"/>
</dbReference>
<evidence type="ECO:0000256" key="1">
    <source>
        <dbReference type="SAM" id="Phobius"/>
    </source>
</evidence>
<gene>
    <name evidence="2" type="ORF">D2T29_12815</name>
</gene>
<reference evidence="2 3" key="2">
    <citation type="submission" date="2019-01" db="EMBL/GenBank/DDBJ databases">
        <authorList>
            <person name="Li Y."/>
        </authorList>
    </citation>
    <scope>NUCLEOTIDE SEQUENCE [LARGE SCALE GENOMIC DNA]</scope>
    <source>
        <strain evidence="2 3">07D10-4-3</strain>
    </source>
</reference>
<evidence type="ECO:0000313" key="2">
    <source>
        <dbReference type="EMBL" id="RWR30547.1"/>
    </source>
</evidence>
<reference evidence="2 3" key="1">
    <citation type="submission" date="2019-01" db="EMBL/GenBank/DDBJ databases">
        <title>Sinorhodobacter populi sp. nov. isolated from the symptomatic bark tissue of Populus euramericana canker.</title>
        <authorList>
            <person name="Xu G."/>
        </authorList>
    </citation>
    <scope>NUCLEOTIDE SEQUENCE [LARGE SCALE GENOMIC DNA]</scope>
    <source>
        <strain evidence="2 3">07D10-4-3</strain>
    </source>
</reference>
<dbReference type="Proteomes" id="UP000284451">
    <property type="component" value="Unassembled WGS sequence"/>
</dbReference>
<feature type="transmembrane region" description="Helical" evidence="1">
    <location>
        <begin position="6"/>
        <end position="26"/>
    </location>
</feature>